<organism evidence="2 3">
    <name type="scientific">Leptospira kirschneri str. 200802841</name>
    <dbReference type="NCBI Taxonomy" id="1193047"/>
    <lineage>
        <taxon>Bacteria</taxon>
        <taxon>Pseudomonadati</taxon>
        <taxon>Spirochaetota</taxon>
        <taxon>Spirochaetia</taxon>
        <taxon>Leptospirales</taxon>
        <taxon>Leptospiraceae</taxon>
        <taxon>Leptospira</taxon>
    </lineage>
</organism>
<evidence type="ECO:0000256" key="1">
    <source>
        <dbReference type="SAM" id="Phobius"/>
    </source>
</evidence>
<keyword evidence="1" id="KW-1133">Transmembrane helix</keyword>
<keyword evidence="1" id="KW-0812">Transmembrane</keyword>
<reference evidence="2" key="1">
    <citation type="submission" date="2012-10" db="EMBL/GenBank/DDBJ databases">
        <authorList>
            <person name="Harkins D.M."/>
            <person name="Durkin A.S."/>
            <person name="Brinkac L.M."/>
            <person name="Selengut J.D."/>
            <person name="Sanka R."/>
            <person name="DePew J."/>
            <person name="Purushe J."/>
            <person name="Picardeau M."/>
            <person name="Werts C."/>
            <person name="Goarant C."/>
            <person name="Vinetz J.M."/>
            <person name="Sutton G.G."/>
            <person name="Nelson W.C."/>
            <person name="Fouts D.E."/>
        </authorList>
    </citation>
    <scope>NUCLEOTIDE SEQUENCE [LARGE SCALE GENOMIC DNA]</scope>
    <source>
        <strain evidence="2">200802841</strain>
    </source>
</reference>
<dbReference type="Proteomes" id="UP000006339">
    <property type="component" value="Unassembled WGS sequence"/>
</dbReference>
<comment type="caution">
    <text evidence="2">The sequence shown here is derived from an EMBL/GenBank/DDBJ whole genome shotgun (WGS) entry which is preliminary data.</text>
</comment>
<evidence type="ECO:0000313" key="3">
    <source>
        <dbReference type="Proteomes" id="UP000006339"/>
    </source>
</evidence>
<dbReference type="AlphaFoldDB" id="A0A828Y7E2"/>
<keyword evidence="3" id="KW-1185">Reference proteome</keyword>
<sequence length="43" mass="5316">MLKYKFVRVSTDSVALRIFKHSFFVIRVWEFHIYFLTIYTSIL</sequence>
<feature type="transmembrane region" description="Helical" evidence="1">
    <location>
        <begin position="21"/>
        <end position="42"/>
    </location>
</feature>
<keyword evidence="1" id="KW-0472">Membrane</keyword>
<proteinExistence type="predicted"/>
<protein>
    <submittedName>
        <fullName evidence="2">Uncharacterized protein</fullName>
    </submittedName>
</protein>
<dbReference type="EMBL" id="AKWH02000022">
    <property type="protein sequence ID" value="EKO52494.1"/>
    <property type="molecule type" value="Genomic_DNA"/>
</dbReference>
<evidence type="ECO:0000313" key="2">
    <source>
        <dbReference type="EMBL" id="EKO52494.1"/>
    </source>
</evidence>
<name>A0A828Y7E2_9LEPT</name>
<accession>A0A828Y7E2</accession>
<gene>
    <name evidence="2" type="ORF">LEP1GSC131_0221</name>
</gene>